<proteinExistence type="predicted"/>
<sequence>MSQNSDEEHKKLLIQQRQLSNQQMELSNQMLQQILSQQMFNPINTLPTPIIPTKVPNVGTSSGNLIKQTKIGWKVSNLNFGINQDDSICLSIKLEKSAKINEIDKQKVKATLDSIKFIENLIVDNSLNKDEKKNLVLLKQPGPKINIINLNKQQNMLKTVKDAEQNNLKIIDSKPVEQIINLKSLLIILKNLTSPSIQKKLKKKYFYNFKKLKQILWKNFLKHVNLQLNIPKIVKDGEQNVLKIKQLETKIGELTCSNAAVYATNCCTFQSMSTQINEIQINHKKEIEHLRKEFEEKIKFLNCKSLFLPQEINKEENKINNEDVGFVDVFRFKNPYEHVKLEQYALSKGFCNSIEKVNNWELEQVNSQDNIKKDESNSELSNDFDLLEDENGKEKKNNQIGKEEGKDKNWKGFLMAILFKLEKLILANFSIKIFFLKFNLKTSFFSIHFFILIFKLPPRTTVNELNI</sequence>
<reference evidence="1 2" key="1">
    <citation type="submission" date="2020-08" db="EMBL/GenBank/DDBJ databases">
        <authorList>
            <person name="Koutsovoulos G."/>
            <person name="Danchin GJ E."/>
        </authorList>
    </citation>
    <scope>NUCLEOTIDE SEQUENCE [LARGE SCALE GENOMIC DNA]</scope>
</reference>
<accession>A0A6V7UD57</accession>
<protein>
    <submittedName>
        <fullName evidence="1">Uncharacterized protein</fullName>
    </submittedName>
</protein>
<evidence type="ECO:0000313" key="2">
    <source>
        <dbReference type="Proteomes" id="UP000580250"/>
    </source>
</evidence>
<dbReference type="EMBL" id="CAJEWN010000055">
    <property type="protein sequence ID" value="CAD2154282.1"/>
    <property type="molecule type" value="Genomic_DNA"/>
</dbReference>
<dbReference type="AlphaFoldDB" id="A0A6V7UD57"/>
<comment type="caution">
    <text evidence="1">The sequence shown here is derived from an EMBL/GenBank/DDBJ whole genome shotgun (WGS) entry which is preliminary data.</text>
</comment>
<name>A0A6V7UD57_MELEN</name>
<organism evidence="1 2">
    <name type="scientific">Meloidogyne enterolobii</name>
    <name type="common">Root-knot nematode worm</name>
    <name type="synonym">Meloidogyne mayaguensis</name>
    <dbReference type="NCBI Taxonomy" id="390850"/>
    <lineage>
        <taxon>Eukaryota</taxon>
        <taxon>Metazoa</taxon>
        <taxon>Ecdysozoa</taxon>
        <taxon>Nematoda</taxon>
        <taxon>Chromadorea</taxon>
        <taxon>Rhabditida</taxon>
        <taxon>Tylenchina</taxon>
        <taxon>Tylenchomorpha</taxon>
        <taxon>Tylenchoidea</taxon>
        <taxon>Meloidogynidae</taxon>
        <taxon>Meloidogyninae</taxon>
        <taxon>Meloidogyne</taxon>
    </lineage>
</organism>
<evidence type="ECO:0000313" key="1">
    <source>
        <dbReference type="EMBL" id="CAD2154282.1"/>
    </source>
</evidence>
<gene>
    <name evidence="1" type="ORF">MENT_LOCUS11449</name>
</gene>
<dbReference type="Proteomes" id="UP000580250">
    <property type="component" value="Unassembled WGS sequence"/>
</dbReference>